<keyword evidence="7" id="KW-0479">Metal-binding</keyword>
<dbReference type="STRING" id="265719.SAMN04488509_102519"/>
<dbReference type="GO" id="GO:0005886">
    <property type="term" value="C:plasma membrane"/>
    <property type="evidence" value="ECO:0007669"/>
    <property type="project" value="UniProtKB-SubCell"/>
</dbReference>
<evidence type="ECO:0000256" key="2">
    <source>
        <dbReference type="ARBA" id="ARBA00022475"/>
    </source>
</evidence>
<feature type="transmembrane region" description="Helical" evidence="8">
    <location>
        <begin position="309"/>
        <end position="327"/>
    </location>
</feature>
<feature type="transmembrane region" description="Helical" evidence="8">
    <location>
        <begin position="286"/>
        <end position="303"/>
    </location>
</feature>
<name>A0A1G6UVW2_9GAMM</name>
<dbReference type="GO" id="GO:0009103">
    <property type="term" value="P:lipopolysaccharide biosynthetic process"/>
    <property type="evidence" value="ECO:0007669"/>
    <property type="project" value="TreeGrafter"/>
</dbReference>
<organism evidence="9 10">
    <name type="scientific">Aquimonas voraii</name>
    <dbReference type="NCBI Taxonomy" id="265719"/>
    <lineage>
        <taxon>Bacteria</taxon>
        <taxon>Pseudomonadati</taxon>
        <taxon>Pseudomonadota</taxon>
        <taxon>Gammaproteobacteria</taxon>
        <taxon>Lysobacterales</taxon>
        <taxon>Lysobacteraceae</taxon>
        <taxon>Aquimonas</taxon>
    </lineage>
</organism>
<evidence type="ECO:0000256" key="6">
    <source>
        <dbReference type="ARBA" id="ARBA00023136"/>
    </source>
</evidence>
<feature type="binding site" evidence="7">
    <location>
        <position position="150"/>
    </location>
    <ligand>
        <name>Mg(2+)</name>
        <dbReference type="ChEBI" id="CHEBI:18420"/>
    </ligand>
</feature>
<dbReference type="RefSeq" id="WP_091240613.1">
    <property type="nucleotide sequence ID" value="NZ_FNAG01000002.1"/>
</dbReference>
<dbReference type="PANTHER" id="PTHR22926">
    <property type="entry name" value="PHOSPHO-N-ACETYLMURAMOYL-PENTAPEPTIDE-TRANSFERASE"/>
    <property type="match status" value="1"/>
</dbReference>
<evidence type="ECO:0000313" key="9">
    <source>
        <dbReference type="EMBL" id="SDD45488.1"/>
    </source>
</evidence>
<dbReference type="GO" id="GO:0046872">
    <property type="term" value="F:metal ion binding"/>
    <property type="evidence" value="ECO:0007669"/>
    <property type="project" value="UniProtKB-KW"/>
</dbReference>
<keyword evidence="7" id="KW-0460">Magnesium</keyword>
<evidence type="ECO:0000256" key="3">
    <source>
        <dbReference type="ARBA" id="ARBA00022679"/>
    </source>
</evidence>
<dbReference type="GO" id="GO:0016780">
    <property type="term" value="F:phosphotransferase activity, for other substituted phosphate groups"/>
    <property type="evidence" value="ECO:0007669"/>
    <property type="project" value="InterPro"/>
</dbReference>
<comment type="subcellular location">
    <subcellularLocation>
        <location evidence="1">Cell membrane</location>
        <topology evidence="1">Multi-pass membrane protein</topology>
    </subcellularLocation>
</comment>
<evidence type="ECO:0000256" key="8">
    <source>
        <dbReference type="SAM" id="Phobius"/>
    </source>
</evidence>
<dbReference type="Proteomes" id="UP000199603">
    <property type="component" value="Unassembled WGS sequence"/>
</dbReference>
<keyword evidence="5 8" id="KW-1133">Transmembrane helix</keyword>
<feature type="transmembrane region" description="Helical" evidence="8">
    <location>
        <begin position="129"/>
        <end position="148"/>
    </location>
</feature>
<evidence type="ECO:0000313" key="10">
    <source>
        <dbReference type="Proteomes" id="UP000199603"/>
    </source>
</evidence>
<evidence type="ECO:0000256" key="1">
    <source>
        <dbReference type="ARBA" id="ARBA00004651"/>
    </source>
</evidence>
<dbReference type="CDD" id="cd06854">
    <property type="entry name" value="GT_WbpL_WbcO_like"/>
    <property type="match status" value="1"/>
</dbReference>
<feature type="transmembrane region" description="Helical" evidence="8">
    <location>
        <begin position="155"/>
        <end position="173"/>
    </location>
</feature>
<accession>A0A1G6UVW2</accession>
<keyword evidence="6 8" id="KW-0472">Membrane</keyword>
<dbReference type="EMBL" id="FNAG01000002">
    <property type="protein sequence ID" value="SDD45488.1"/>
    <property type="molecule type" value="Genomic_DNA"/>
</dbReference>
<feature type="transmembrane region" description="Helical" evidence="8">
    <location>
        <begin position="53"/>
        <end position="73"/>
    </location>
</feature>
<dbReference type="InterPro" id="IPR000715">
    <property type="entry name" value="Glycosyl_transferase_4"/>
</dbReference>
<evidence type="ECO:0000256" key="5">
    <source>
        <dbReference type="ARBA" id="ARBA00022989"/>
    </source>
</evidence>
<feature type="transmembrane region" description="Helical" evidence="8">
    <location>
        <begin position="79"/>
        <end position="96"/>
    </location>
</feature>
<feature type="transmembrane region" description="Helical" evidence="8">
    <location>
        <begin position="179"/>
        <end position="199"/>
    </location>
</feature>
<gene>
    <name evidence="9" type="ORF">SAMN04488509_102519</name>
</gene>
<evidence type="ECO:0000256" key="4">
    <source>
        <dbReference type="ARBA" id="ARBA00022692"/>
    </source>
</evidence>
<proteinExistence type="predicted"/>
<dbReference type="OrthoDB" id="9783652at2"/>
<dbReference type="GO" id="GO:0071555">
    <property type="term" value="P:cell wall organization"/>
    <property type="evidence" value="ECO:0007669"/>
    <property type="project" value="TreeGrafter"/>
</dbReference>
<keyword evidence="10" id="KW-1185">Reference proteome</keyword>
<feature type="binding site" evidence="7">
    <location>
        <position position="210"/>
    </location>
    <ligand>
        <name>Mg(2+)</name>
        <dbReference type="ChEBI" id="CHEBI:18420"/>
    </ligand>
</feature>
<evidence type="ECO:0000256" key="7">
    <source>
        <dbReference type="PIRSR" id="PIRSR600715-1"/>
    </source>
</evidence>
<comment type="cofactor">
    <cofactor evidence="7">
        <name>Mg(2+)</name>
        <dbReference type="ChEBI" id="CHEBI:18420"/>
    </cofactor>
</comment>
<keyword evidence="4 8" id="KW-0812">Transmembrane</keyword>
<keyword evidence="2" id="KW-1003">Cell membrane</keyword>
<dbReference type="GO" id="GO:0044038">
    <property type="term" value="P:cell wall macromolecule biosynthetic process"/>
    <property type="evidence" value="ECO:0007669"/>
    <property type="project" value="TreeGrafter"/>
</dbReference>
<sequence length="337" mass="36615">MLVQFFAFGSPAMAALMLAVALAAAGLCRLALAYAQRRGLLDAPGRRRSHQQVTPRGGGISFVLVVALLAPMLLPDLRMALSFSLGLLAIGAIGWWDDHRPLSARLRLLVHVLASAQFLWLLQGPPTDIATLLQFGLSLFWLVMLVNFWNFIDGINGLASLQALIAAGLYAGLGQAAGLSGAALLMLTLSAALLGFLPYNLPRARMFMGDVGSGALGFALGAFALMLLPSVRAPWLLLLPVAPVLVDAGLTLVKRILLGRRWYAAHREHLYQWWVRRGASHVRVSLAYAAFSLLVILPAMILALERPALRLPILIGTYALAAALWLWGRARLRRRRR</sequence>
<dbReference type="AlphaFoldDB" id="A0A1G6UVW2"/>
<dbReference type="PANTHER" id="PTHR22926:SF3">
    <property type="entry name" value="UNDECAPRENYL-PHOSPHATE ALPHA-N-ACETYLGLUCOSAMINYL 1-PHOSPHATE TRANSFERASE"/>
    <property type="match status" value="1"/>
</dbReference>
<feature type="transmembrane region" description="Helical" evidence="8">
    <location>
        <begin position="12"/>
        <end position="32"/>
    </location>
</feature>
<feature type="transmembrane region" description="Helical" evidence="8">
    <location>
        <begin position="235"/>
        <end position="253"/>
    </location>
</feature>
<feature type="transmembrane region" description="Helical" evidence="8">
    <location>
        <begin position="211"/>
        <end position="229"/>
    </location>
</feature>
<protein>
    <submittedName>
        <fullName evidence="9">UDP-N-acetylmuramyl pentapeptide phosphotransferase/UDP-N-acetylglucosamine-1-phosphate transferase</fullName>
    </submittedName>
</protein>
<keyword evidence="3 9" id="KW-0808">Transferase</keyword>
<dbReference type="Pfam" id="PF00953">
    <property type="entry name" value="Glycos_transf_4"/>
    <property type="match status" value="1"/>
</dbReference>
<reference evidence="9 10" key="1">
    <citation type="submission" date="2016-10" db="EMBL/GenBank/DDBJ databases">
        <authorList>
            <person name="de Groot N.N."/>
        </authorList>
    </citation>
    <scope>NUCLEOTIDE SEQUENCE [LARGE SCALE GENOMIC DNA]</scope>
    <source>
        <strain evidence="9 10">DSM 16957</strain>
    </source>
</reference>
<feature type="transmembrane region" description="Helical" evidence="8">
    <location>
        <begin position="108"/>
        <end position="123"/>
    </location>
</feature>